<gene>
    <name evidence="1" type="ORF">Vadar_013188</name>
</gene>
<sequence length="243" mass="27435">MVATATSSASLKEYLKIYEIKNEGGKKKKKKKMKVKPDAVAVTVLDEDLVWRKPVKLEEDENDDSEDEGKALVDEDIEVKHMKRLEQLRGVVDKSLISHHHNSCGGVTTLHHLNLKQKHYILLAQVLSGELELEMRQLLSSSADPDFSPPRRPCPQNSVLLEGKNSEMGLSSPMNIQKESSSLKEESKTGLITGHDIKENARTKKDDRKRLSSYLSVMTPYYKEETVYSKSDLELENEDGISI</sequence>
<name>A0ACB7Y6A9_9ERIC</name>
<protein>
    <submittedName>
        <fullName evidence="1">Uncharacterized protein</fullName>
    </submittedName>
</protein>
<dbReference type="EMBL" id="CM037157">
    <property type="protein sequence ID" value="KAH7849115.1"/>
    <property type="molecule type" value="Genomic_DNA"/>
</dbReference>
<dbReference type="Proteomes" id="UP000828048">
    <property type="component" value="Chromosome 7"/>
</dbReference>
<evidence type="ECO:0000313" key="2">
    <source>
        <dbReference type="Proteomes" id="UP000828048"/>
    </source>
</evidence>
<organism evidence="1 2">
    <name type="scientific">Vaccinium darrowii</name>
    <dbReference type="NCBI Taxonomy" id="229202"/>
    <lineage>
        <taxon>Eukaryota</taxon>
        <taxon>Viridiplantae</taxon>
        <taxon>Streptophyta</taxon>
        <taxon>Embryophyta</taxon>
        <taxon>Tracheophyta</taxon>
        <taxon>Spermatophyta</taxon>
        <taxon>Magnoliopsida</taxon>
        <taxon>eudicotyledons</taxon>
        <taxon>Gunneridae</taxon>
        <taxon>Pentapetalae</taxon>
        <taxon>asterids</taxon>
        <taxon>Ericales</taxon>
        <taxon>Ericaceae</taxon>
        <taxon>Vaccinioideae</taxon>
        <taxon>Vaccinieae</taxon>
        <taxon>Vaccinium</taxon>
    </lineage>
</organism>
<keyword evidence="2" id="KW-1185">Reference proteome</keyword>
<proteinExistence type="predicted"/>
<reference evidence="1 2" key="1">
    <citation type="journal article" date="2021" name="Hortic Res">
        <title>High-quality reference genome and annotation aids understanding of berry development for evergreen blueberry (Vaccinium darrowii).</title>
        <authorList>
            <person name="Yu J."/>
            <person name="Hulse-Kemp A.M."/>
            <person name="Babiker E."/>
            <person name="Staton M."/>
        </authorList>
    </citation>
    <scope>NUCLEOTIDE SEQUENCE [LARGE SCALE GENOMIC DNA]</scope>
    <source>
        <strain evidence="2">cv. NJ 8807/NJ 8810</strain>
        <tissue evidence="1">Young leaf</tissue>
    </source>
</reference>
<comment type="caution">
    <text evidence="1">The sequence shown here is derived from an EMBL/GenBank/DDBJ whole genome shotgun (WGS) entry which is preliminary data.</text>
</comment>
<accession>A0ACB7Y6A9</accession>
<evidence type="ECO:0000313" key="1">
    <source>
        <dbReference type="EMBL" id="KAH7849115.1"/>
    </source>
</evidence>